<name>A0A0N8QNK9_9PSED</name>
<accession>A0A0N8QNK9</accession>
<evidence type="ECO:0000313" key="2">
    <source>
        <dbReference type="Proteomes" id="UP000050425"/>
    </source>
</evidence>
<dbReference type="Proteomes" id="UP000050425">
    <property type="component" value="Unassembled WGS sequence"/>
</dbReference>
<dbReference type="EMBL" id="LJPT01000105">
    <property type="protein sequence ID" value="KPW47878.1"/>
    <property type="molecule type" value="Genomic_DNA"/>
</dbReference>
<sequence length="120" mass="13514">MRHLGVGYPTVWRMKHKLMQAMAEREAGRGSESKRPFVIAVETTQDGRPRQAVIAAPSLQRGGPAAERHRMRVEQCPRLRANVDAEFLRGRGDTQHFYQLLLSLVAKGAARIPCSPHECR</sequence>
<proteinExistence type="predicted"/>
<evidence type="ECO:0000313" key="1">
    <source>
        <dbReference type="EMBL" id="KPW47878.1"/>
    </source>
</evidence>
<gene>
    <name evidence="1" type="ORF">ALO88_02514</name>
</gene>
<comment type="caution">
    <text evidence="1">The sequence shown here is derived from an EMBL/GenBank/DDBJ whole genome shotgun (WGS) entry which is preliminary data.</text>
</comment>
<protein>
    <submittedName>
        <fullName evidence="1">Uncharacterized protein</fullName>
    </submittedName>
</protein>
<organism evidence="1 2">
    <name type="scientific">Pseudomonas syringae pv. antirrhini</name>
    <dbReference type="NCBI Taxonomy" id="251702"/>
    <lineage>
        <taxon>Bacteria</taxon>
        <taxon>Pseudomonadati</taxon>
        <taxon>Pseudomonadota</taxon>
        <taxon>Gammaproteobacteria</taxon>
        <taxon>Pseudomonadales</taxon>
        <taxon>Pseudomonadaceae</taxon>
        <taxon>Pseudomonas</taxon>
    </lineage>
</organism>
<dbReference type="PATRIC" id="fig|251702.3.peg.3355"/>
<reference evidence="1 2" key="1">
    <citation type="submission" date="2015-09" db="EMBL/GenBank/DDBJ databases">
        <title>Genome announcement of multiple Pseudomonas syringae strains.</title>
        <authorList>
            <person name="Thakur S."/>
            <person name="Wang P.W."/>
            <person name="Gong Y."/>
            <person name="Weir B.S."/>
            <person name="Guttman D.S."/>
        </authorList>
    </citation>
    <scope>NUCLEOTIDE SEQUENCE [LARGE SCALE GENOMIC DNA]</scope>
    <source>
        <strain evidence="1 2">ICMP4303</strain>
    </source>
</reference>
<dbReference type="AlphaFoldDB" id="A0A0N8QNK9"/>